<comment type="caution">
    <text evidence="1">The sequence shown here is derived from an EMBL/GenBank/DDBJ whole genome shotgun (WGS) entry which is preliminary data.</text>
</comment>
<dbReference type="Proteomes" id="UP000029575">
    <property type="component" value="Unassembled WGS sequence"/>
</dbReference>
<dbReference type="EMBL" id="JPGD01000005">
    <property type="protein sequence ID" value="KGB98510.1"/>
    <property type="molecule type" value="Genomic_DNA"/>
</dbReference>
<protein>
    <submittedName>
        <fullName evidence="1">Uncharacterized protein</fullName>
    </submittedName>
</protein>
<reference evidence="1 2" key="1">
    <citation type="submission" date="2014-06" db="EMBL/GenBank/DDBJ databases">
        <authorList>
            <person name="Bishop-Lilly K.A."/>
            <person name="Broomall S.M."/>
            <person name="Chain P.S."/>
            <person name="Chertkov O."/>
            <person name="Coyne S.R."/>
            <person name="Daligault H.E."/>
            <person name="Davenport K.W."/>
            <person name="Erkkila T."/>
            <person name="Frey K.G."/>
            <person name="Gibbons H.S."/>
            <person name="Gu W."/>
            <person name="Jaissle J."/>
            <person name="Johnson S.L."/>
            <person name="Koroleva G.I."/>
            <person name="Ladner J.T."/>
            <person name="Lo C.-C."/>
            <person name="Minogue T.D."/>
            <person name="Munk C."/>
            <person name="Palacios G.F."/>
            <person name="Redden C.L."/>
            <person name="Rosenzweig C.N."/>
            <person name="Scholz M.B."/>
            <person name="Teshima H."/>
            <person name="Xu Y."/>
        </authorList>
    </citation>
    <scope>NUCLEOTIDE SEQUENCE [LARGE SCALE GENOMIC DNA]</scope>
    <source>
        <strain evidence="1 2">DWS 37UF10B-2</strain>
    </source>
</reference>
<sequence length="94" mass="10775">MCATLRTCSKGLSIRNPICLSKHTVQGRPGNPVLEGCPSQLNKIVRTCERLQCAPLRRIRERVKKQTNKEERRRLQLMNHIGFYSAPTECIHCT</sequence>
<dbReference type="AlphaFoldDB" id="A0AA89CFU7"/>
<proteinExistence type="predicted"/>
<evidence type="ECO:0000313" key="2">
    <source>
        <dbReference type="Proteomes" id="UP000029575"/>
    </source>
</evidence>
<gene>
    <name evidence="1" type="ORF">DM43_3672</name>
</gene>
<name>A0AA89CFU7_BURCE</name>
<evidence type="ECO:0000313" key="1">
    <source>
        <dbReference type="EMBL" id="KGB98510.1"/>
    </source>
</evidence>
<accession>A0AA89CFU7</accession>
<organism evidence="1 2">
    <name type="scientific">Burkholderia cepacia</name>
    <name type="common">Pseudomonas cepacia</name>
    <dbReference type="NCBI Taxonomy" id="292"/>
    <lineage>
        <taxon>Bacteria</taxon>
        <taxon>Pseudomonadati</taxon>
        <taxon>Pseudomonadota</taxon>
        <taxon>Betaproteobacteria</taxon>
        <taxon>Burkholderiales</taxon>
        <taxon>Burkholderiaceae</taxon>
        <taxon>Burkholderia</taxon>
        <taxon>Burkholderia cepacia complex</taxon>
    </lineage>
</organism>